<keyword evidence="1" id="KW-0863">Zinc-finger</keyword>
<evidence type="ECO:0000259" key="5">
    <source>
        <dbReference type="PROSITE" id="PS51915"/>
    </source>
</evidence>
<keyword evidence="2" id="KW-0862">Zinc</keyword>
<dbReference type="GO" id="GO:0005634">
    <property type="term" value="C:nucleus"/>
    <property type="evidence" value="ECO:0007669"/>
    <property type="project" value="InterPro"/>
</dbReference>
<keyword evidence="2" id="KW-0479">Metal-binding</keyword>
<feature type="binding site" evidence="2">
    <location>
        <position position="77"/>
    </location>
    <ligand>
        <name>Zn(2+)</name>
        <dbReference type="ChEBI" id="CHEBI:29105"/>
    </ligand>
</feature>
<dbReference type="AlphaFoldDB" id="A0AAN9YA11"/>
<dbReference type="InterPro" id="IPR012934">
    <property type="entry name" value="Znf_AD"/>
</dbReference>
<feature type="region of interest" description="Disordered" evidence="3">
    <location>
        <begin position="133"/>
        <end position="162"/>
    </location>
</feature>
<feature type="binding site" evidence="2">
    <location>
        <position position="80"/>
    </location>
    <ligand>
        <name>Zn(2+)</name>
        <dbReference type="ChEBI" id="CHEBI:29105"/>
    </ligand>
</feature>
<feature type="region of interest" description="Disordered" evidence="3">
    <location>
        <begin position="266"/>
        <end position="330"/>
    </location>
</feature>
<feature type="region of interest" description="Disordered" evidence="3">
    <location>
        <begin position="1"/>
        <end position="21"/>
    </location>
</feature>
<protein>
    <recommendedName>
        <fullName evidence="8">ZAD domain-containing protein</fullName>
    </recommendedName>
</protein>
<name>A0AAN9YA11_9HEMI</name>
<comment type="caution">
    <text evidence="6">The sequence shown here is derived from an EMBL/GenBank/DDBJ whole genome shotgun (WGS) entry which is preliminary data.</text>
</comment>
<evidence type="ECO:0000256" key="2">
    <source>
        <dbReference type="PROSITE-ProRule" id="PRU01263"/>
    </source>
</evidence>
<dbReference type="PROSITE" id="PS00028">
    <property type="entry name" value="ZINC_FINGER_C2H2_1"/>
    <property type="match status" value="2"/>
</dbReference>
<feature type="domain" description="ZAD" evidence="5">
    <location>
        <begin position="28"/>
        <end position="104"/>
    </location>
</feature>
<evidence type="ECO:0000259" key="4">
    <source>
        <dbReference type="PROSITE" id="PS50157"/>
    </source>
</evidence>
<dbReference type="GO" id="GO:0008270">
    <property type="term" value="F:zinc ion binding"/>
    <property type="evidence" value="ECO:0007669"/>
    <property type="project" value="UniProtKB-UniRule"/>
</dbReference>
<dbReference type="Pfam" id="PF07776">
    <property type="entry name" value="zf-AD"/>
    <property type="match status" value="1"/>
</dbReference>
<sequence length="439" mass="48665">MFADPTSPYSMSAGAKAVSSGEPDTRISICRLCALVSGSKSFIPLYLNKEAQVTTTEINQLVPNVISLDDGLPQEACFKCVENVSKCYKFINSVIDTQEKLRQMIRISEAKLNDASPSPNQFFENDDQWSTAADEDYDSRTPNNSVSKRLSRPGQGVASQKITTKTPPIKRLIDRAESSSSVSQVNASATDTYMNRLSSCTFKPVSTTAAETQPSLKRLFRCGVCFEKFTQKDICLAHIAEQHSGVQKPVQPNTIFEAIRKGVVATDSPKTAEPTSATGRIPSKASSRDVSHTLTATKQLTNGEASESHNELSSSEGGSKSQETPKKLGTKRRKVLAIDSFYLEEKKQCTRYVCDDCGRMMMSRFAFLRHLHDHREPFKPAPPVMTEPSKRKRLPLPDRRYCSVCKKSVRDGVRHRMYHAIVKLESQFPSSASMLANLT</sequence>
<proteinExistence type="predicted"/>
<feature type="binding site" evidence="2">
    <location>
        <position position="30"/>
    </location>
    <ligand>
        <name>Zn(2+)</name>
        <dbReference type="ChEBI" id="CHEBI:29105"/>
    </ligand>
</feature>
<dbReference type="Proteomes" id="UP001367676">
    <property type="component" value="Unassembled WGS sequence"/>
</dbReference>
<evidence type="ECO:0000313" key="6">
    <source>
        <dbReference type="EMBL" id="KAK7602975.1"/>
    </source>
</evidence>
<dbReference type="PROSITE" id="PS51915">
    <property type="entry name" value="ZAD"/>
    <property type="match status" value="1"/>
</dbReference>
<dbReference type="SMART" id="SM00868">
    <property type="entry name" value="zf-AD"/>
    <property type="match status" value="1"/>
</dbReference>
<dbReference type="PROSITE" id="PS50157">
    <property type="entry name" value="ZINC_FINGER_C2H2_2"/>
    <property type="match status" value="1"/>
</dbReference>
<evidence type="ECO:0008006" key="8">
    <source>
        <dbReference type="Google" id="ProtNLM"/>
    </source>
</evidence>
<evidence type="ECO:0000313" key="7">
    <source>
        <dbReference type="Proteomes" id="UP001367676"/>
    </source>
</evidence>
<dbReference type="SUPFAM" id="SSF57716">
    <property type="entry name" value="Glucocorticoid receptor-like (DNA-binding domain)"/>
    <property type="match status" value="1"/>
</dbReference>
<reference evidence="6 7" key="1">
    <citation type="submission" date="2024-03" db="EMBL/GenBank/DDBJ databases">
        <title>Adaptation during the transition from Ophiocordyceps entomopathogen to insect associate is accompanied by gene loss and intensified selection.</title>
        <authorList>
            <person name="Ward C.M."/>
            <person name="Onetto C.A."/>
            <person name="Borneman A.R."/>
        </authorList>
    </citation>
    <scope>NUCLEOTIDE SEQUENCE [LARGE SCALE GENOMIC DNA]</scope>
    <source>
        <strain evidence="6">AWRI1</strain>
        <tissue evidence="6">Single Adult Female</tissue>
    </source>
</reference>
<evidence type="ECO:0000256" key="3">
    <source>
        <dbReference type="SAM" id="MobiDB-lite"/>
    </source>
</evidence>
<feature type="domain" description="C2H2-type" evidence="4">
    <location>
        <begin position="220"/>
        <end position="248"/>
    </location>
</feature>
<feature type="compositionally biased region" description="Polar residues" evidence="3">
    <location>
        <begin position="292"/>
        <end position="322"/>
    </location>
</feature>
<gene>
    <name evidence="6" type="ORF">V9T40_002974</name>
</gene>
<dbReference type="EMBL" id="JBBCAQ010000006">
    <property type="protein sequence ID" value="KAK7602975.1"/>
    <property type="molecule type" value="Genomic_DNA"/>
</dbReference>
<dbReference type="InterPro" id="IPR013087">
    <property type="entry name" value="Znf_C2H2_type"/>
</dbReference>
<accession>A0AAN9YA11</accession>
<dbReference type="SMART" id="SM00355">
    <property type="entry name" value="ZnF_C2H2"/>
    <property type="match status" value="2"/>
</dbReference>
<dbReference type="Gene3D" id="3.40.1800.20">
    <property type="match status" value="1"/>
</dbReference>
<evidence type="ECO:0000256" key="1">
    <source>
        <dbReference type="PROSITE-ProRule" id="PRU00042"/>
    </source>
</evidence>
<organism evidence="6 7">
    <name type="scientific">Parthenolecanium corni</name>
    <dbReference type="NCBI Taxonomy" id="536013"/>
    <lineage>
        <taxon>Eukaryota</taxon>
        <taxon>Metazoa</taxon>
        <taxon>Ecdysozoa</taxon>
        <taxon>Arthropoda</taxon>
        <taxon>Hexapoda</taxon>
        <taxon>Insecta</taxon>
        <taxon>Pterygota</taxon>
        <taxon>Neoptera</taxon>
        <taxon>Paraneoptera</taxon>
        <taxon>Hemiptera</taxon>
        <taxon>Sternorrhyncha</taxon>
        <taxon>Coccoidea</taxon>
        <taxon>Coccidae</taxon>
        <taxon>Parthenolecanium</taxon>
    </lineage>
</organism>
<keyword evidence="7" id="KW-1185">Reference proteome</keyword>
<feature type="binding site" evidence="2">
    <location>
        <position position="33"/>
    </location>
    <ligand>
        <name>Zn(2+)</name>
        <dbReference type="ChEBI" id="CHEBI:29105"/>
    </ligand>
</feature>